<gene>
    <name evidence="2" type="ORF">GMARGA_LOCUS8311</name>
</gene>
<evidence type="ECO:0000313" key="3">
    <source>
        <dbReference type="Proteomes" id="UP000789901"/>
    </source>
</evidence>
<comment type="caution">
    <text evidence="2">The sequence shown here is derived from an EMBL/GenBank/DDBJ whole genome shotgun (WGS) entry which is preliminary data.</text>
</comment>
<dbReference type="EMBL" id="CAJVQB010004243">
    <property type="protein sequence ID" value="CAG8630660.1"/>
    <property type="molecule type" value="Genomic_DNA"/>
</dbReference>
<organism evidence="2 3">
    <name type="scientific">Gigaspora margarita</name>
    <dbReference type="NCBI Taxonomy" id="4874"/>
    <lineage>
        <taxon>Eukaryota</taxon>
        <taxon>Fungi</taxon>
        <taxon>Fungi incertae sedis</taxon>
        <taxon>Mucoromycota</taxon>
        <taxon>Glomeromycotina</taxon>
        <taxon>Glomeromycetes</taxon>
        <taxon>Diversisporales</taxon>
        <taxon>Gigasporaceae</taxon>
        <taxon>Gigaspora</taxon>
    </lineage>
</organism>
<evidence type="ECO:0000313" key="2">
    <source>
        <dbReference type="EMBL" id="CAG8630660.1"/>
    </source>
</evidence>
<feature type="region of interest" description="Disordered" evidence="1">
    <location>
        <begin position="74"/>
        <end position="100"/>
    </location>
</feature>
<feature type="non-terminal residue" evidence="2">
    <location>
        <position position="1"/>
    </location>
</feature>
<sequence>NKLHNNCRIQDLKKLLFGTSHKETIKMRCLYMRGLFDKSIFSKLKKVFTRKKHISEIIDATSFRIKKALKGKVSDGIEKGNKSRSTRQDKRFKENRKEKC</sequence>
<accession>A0ABN7UMH6</accession>
<protein>
    <submittedName>
        <fullName evidence="2">19493_t:CDS:1</fullName>
    </submittedName>
</protein>
<reference evidence="2 3" key="1">
    <citation type="submission" date="2021-06" db="EMBL/GenBank/DDBJ databases">
        <authorList>
            <person name="Kallberg Y."/>
            <person name="Tangrot J."/>
            <person name="Rosling A."/>
        </authorList>
    </citation>
    <scope>NUCLEOTIDE SEQUENCE [LARGE SCALE GENOMIC DNA]</scope>
    <source>
        <strain evidence="2 3">120-4 pot B 10/14</strain>
    </source>
</reference>
<name>A0ABN7UMH6_GIGMA</name>
<evidence type="ECO:0000256" key="1">
    <source>
        <dbReference type="SAM" id="MobiDB-lite"/>
    </source>
</evidence>
<dbReference type="Proteomes" id="UP000789901">
    <property type="component" value="Unassembled WGS sequence"/>
</dbReference>
<proteinExistence type="predicted"/>
<keyword evidence="3" id="KW-1185">Reference proteome</keyword>